<evidence type="ECO:0000256" key="9">
    <source>
        <dbReference type="RuleBase" id="RU364149"/>
    </source>
</evidence>
<dbReference type="InterPro" id="IPR036322">
    <property type="entry name" value="WD40_repeat_dom_sf"/>
</dbReference>
<dbReference type="GO" id="GO:0045893">
    <property type="term" value="P:positive regulation of DNA-templated transcription"/>
    <property type="evidence" value="ECO:0007669"/>
    <property type="project" value="TreeGrafter"/>
</dbReference>
<comment type="function">
    <text evidence="9">Component of the Mediator complex, a coactivator involved in the regulated transcription of nearly all RNA polymerase II-dependent genes. Mediator functions as a bridge to convey information from gene-specific regulatory proteins to the basal RNA polymerase II transcription machinery. Mediator is recruited to promoters by direct interactions with regulatory proteins and serves as a scaffold for the assembly of a functional preinitiation complex with RNA polymerase II and the general transcription factors.</text>
</comment>
<protein>
    <recommendedName>
        <fullName evidence="3 9">Mediator of RNA polymerase II transcription subunit 16</fullName>
    </recommendedName>
    <alternativeName>
        <fullName evidence="8 9">Mediator complex subunit 16</fullName>
    </alternativeName>
</protein>
<proteinExistence type="inferred from homology"/>
<evidence type="ECO:0000313" key="13">
    <source>
        <dbReference type="EMBL" id="KAF7172149.1"/>
    </source>
</evidence>
<feature type="region of interest" description="Disordered" evidence="10">
    <location>
        <begin position="861"/>
        <end position="883"/>
    </location>
</feature>
<evidence type="ECO:0000259" key="11">
    <source>
        <dbReference type="Pfam" id="PF11635"/>
    </source>
</evidence>
<evidence type="ECO:0000256" key="5">
    <source>
        <dbReference type="ARBA" id="ARBA00023159"/>
    </source>
</evidence>
<dbReference type="Proteomes" id="UP000662466">
    <property type="component" value="Unassembled WGS sequence"/>
</dbReference>
<evidence type="ECO:0000256" key="1">
    <source>
        <dbReference type="ARBA" id="ARBA00004123"/>
    </source>
</evidence>
<feature type="domain" description="Mediator complex subunit 16 C-terminal" evidence="12">
    <location>
        <begin position="803"/>
        <end position="927"/>
    </location>
</feature>
<feature type="compositionally biased region" description="Low complexity" evidence="10">
    <location>
        <begin position="861"/>
        <end position="873"/>
    </location>
</feature>
<comment type="subcellular location">
    <subcellularLocation>
        <location evidence="1 9">Nucleus</location>
    </subcellularLocation>
</comment>
<evidence type="ECO:0000256" key="6">
    <source>
        <dbReference type="ARBA" id="ARBA00023163"/>
    </source>
</evidence>
<reference evidence="13" key="1">
    <citation type="submission" date="2020-06" db="EMBL/GenBank/DDBJ databases">
        <title>Draft genome sequences of strains closely related to Aspergillus parafelis and Aspergillus hiratsukae.</title>
        <authorList>
            <person name="Dos Santos R.A.C."/>
            <person name="Rivero-Menendez O."/>
            <person name="Steenwyk J.L."/>
            <person name="Mead M.E."/>
            <person name="Goldman G.H."/>
            <person name="Alastruey-Izquierdo A."/>
            <person name="Rokas A."/>
        </authorList>
    </citation>
    <scope>NUCLEOTIDE SEQUENCE</scope>
    <source>
        <strain evidence="13">CNM-CM6106</strain>
    </source>
</reference>
<name>A0A8H6QGB5_9EURO</name>
<gene>
    <name evidence="9" type="primary">MED16</name>
    <name evidence="13" type="ORF">CNMCM6106_006440</name>
</gene>
<keyword evidence="4 9" id="KW-0805">Transcription regulation</keyword>
<comment type="similarity">
    <text evidence="2 9">Belongs to the Mediator complex subunit 16 family.</text>
</comment>
<dbReference type="InterPro" id="IPR048338">
    <property type="entry name" value="Mediator_Med16"/>
</dbReference>
<dbReference type="PANTHER" id="PTHR13224:SF6">
    <property type="entry name" value="MEDIATOR OF RNA POLYMERASE II TRANSCRIPTION SUBUNIT 16"/>
    <property type="match status" value="1"/>
</dbReference>
<dbReference type="GO" id="GO:0016592">
    <property type="term" value="C:mediator complex"/>
    <property type="evidence" value="ECO:0007669"/>
    <property type="project" value="InterPro"/>
</dbReference>
<organism evidence="13 14">
    <name type="scientific">Aspergillus hiratsukae</name>
    <dbReference type="NCBI Taxonomy" id="1194566"/>
    <lineage>
        <taxon>Eukaryota</taxon>
        <taxon>Fungi</taxon>
        <taxon>Dikarya</taxon>
        <taxon>Ascomycota</taxon>
        <taxon>Pezizomycotina</taxon>
        <taxon>Eurotiomycetes</taxon>
        <taxon>Eurotiomycetidae</taxon>
        <taxon>Eurotiales</taxon>
        <taxon>Aspergillaceae</taxon>
        <taxon>Aspergillus</taxon>
        <taxon>Aspergillus subgen. Fumigati</taxon>
    </lineage>
</organism>
<dbReference type="Pfam" id="PF20719">
    <property type="entry name" value="Med16_C"/>
    <property type="match status" value="1"/>
</dbReference>
<dbReference type="InterPro" id="IPR021665">
    <property type="entry name" value="Mediator_Med16_N"/>
</dbReference>
<evidence type="ECO:0000313" key="14">
    <source>
        <dbReference type="Proteomes" id="UP000662466"/>
    </source>
</evidence>
<dbReference type="AlphaFoldDB" id="A0A8H6QGB5"/>
<dbReference type="PANTHER" id="PTHR13224">
    <property type="entry name" value="THYROID HORMONE RECEPTOR-ASSOCIATED PROTEIN-RELATED"/>
    <property type="match status" value="1"/>
</dbReference>
<evidence type="ECO:0000256" key="3">
    <source>
        <dbReference type="ARBA" id="ARBA00019614"/>
    </source>
</evidence>
<evidence type="ECO:0000256" key="7">
    <source>
        <dbReference type="ARBA" id="ARBA00023242"/>
    </source>
</evidence>
<keyword evidence="7 9" id="KW-0539">Nucleus</keyword>
<evidence type="ECO:0000256" key="4">
    <source>
        <dbReference type="ARBA" id="ARBA00023015"/>
    </source>
</evidence>
<accession>A0A8H6QGB5</accession>
<keyword evidence="6 9" id="KW-0804">Transcription</keyword>
<dbReference type="InterPro" id="IPR048339">
    <property type="entry name" value="Mediator_Med16_C"/>
</dbReference>
<comment type="subunit">
    <text evidence="9">Component of the Mediator complex.</text>
</comment>
<evidence type="ECO:0000256" key="2">
    <source>
        <dbReference type="ARBA" id="ARBA00006543"/>
    </source>
</evidence>
<evidence type="ECO:0000259" key="12">
    <source>
        <dbReference type="Pfam" id="PF20719"/>
    </source>
</evidence>
<dbReference type="EMBL" id="JACBAF010001880">
    <property type="protein sequence ID" value="KAF7172149.1"/>
    <property type="molecule type" value="Genomic_DNA"/>
</dbReference>
<keyword evidence="5 9" id="KW-0010">Activator</keyword>
<sequence>MPLIMEDAINVDDLFGEPGSLELGLSPSTTSPRGLAQRLDEMRLIGCCQKIAWSKLGCIAYISQDGLRVNVRHLQCRPSDGKWVLSDETPLLPVTDAHGGHTLVHLCWNEPGAELAVADSSGRVSIYSISIALNSIAGHRQAAFDPDDDGAQIVGMMWLNTQRTVHSFYQAAKVQGRWAYSPFRRRPIGPFHPVNKAGLVCVTRSGIIRLLYQNPDSRWAEISAELKNTGYSDRLLTHAALVSTQGGILVTTHSACQKICLYRVHIAWTPTQYDPGQQKPPAPWPVPSFRFLHCKVESQCDVPGMNRNAGDNAQGLPSFANSVYSLTGLDIVLPALDNPAGSTANPWVVAVYSAPLHVTQDHPQQQGPASVIVRWQLDTGPLTLHPKFDEVPSKRNNAQIKPKLELRRLDDVYSDRYAISIDQIEYGNVLAITYDDGSVVFYDPKTMAVFNGVDDANTVTSLAQAGFHHPPEPSAGLHISFSPNACAAVMLDGEGQTHLRLTEHSYGAEGGLHDENKYSAAIAALTLAYCRGCGSDVNTDDILLILVRQLSPEAQATFINEAYRALPINCNFTVEQDKLMNHPYIPRCLSIQAALGFKNKYTPRSFASSIPWAILQLRHASVLYAFFFQYNKGGATEPHDPDVLRMVLGNTKWALDFSFYVLNELFDLADDFEGLSADQEAFTQKLKSTSSLPLIILLSSMSRAFLRFICRGLRGIYAGYATAAPLSGDARVYYAEIYQTLESAPIRIDAYEKFLAGVDSAVRHAYHGAGFGDAERPGPEKELLVNARVPPVLVSAVSTILRQTVPALKTEIDRITIYMGDYSWLGLSNDRRTEMYRRNRDVDIIKKIPCRPISSTLPEASASANATASANANQNGKPSTQVQQRRRRCVRCCEVSSDTHPPRSLLSFRMIAKLGLLRACVCGGMWTLEPSSFTSAQSSGAPVGQATGRTPALVAVGLAGSS</sequence>
<dbReference type="SUPFAM" id="SSF50978">
    <property type="entry name" value="WD40 repeat-like"/>
    <property type="match status" value="1"/>
</dbReference>
<dbReference type="Pfam" id="PF11635">
    <property type="entry name" value="Med16_N"/>
    <property type="match status" value="1"/>
</dbReference>
<evidence type="ECO:0000256" key="10">
    <source>
        <dbReference type="SAM" id="MobiDB-lite"/>
    </source>
</evidence>
<feature type="domain" description="Mediator complex subunit Med16 N-terminal" evidence="11">
    <location>
        <begin position="141"/>
        <end position="471"/>
    </location>
</feature>
<evidence type="ECO:0000256" key="8">
    <source>
        <dbReference type="ARBA" id="ARBA00032015"/>
    </source>
</evidence>
<comment type="caution">
    <text evidence="13">The sequence shown here is derived from an EMBL/GenBank/DDBJ whole genome shotgun (WGS) entry which is preliminary data.</text>
</comment>